<protein>
    <recommendedName>
        <fullName evidence="3">Cytokinin riboside 5'-monophosphate phosphoribohydrolase</fullName>
        <ecNumber evidence="3">3.2.2.n1</ecNumber>
    </recommendedName>
</protein>
<proteinExistence type="inferred from homology"/>
<comment type="similarity">
    <text evidence="2 3">Belongs to the LOG family.</text>
</comment>
<keyword evidence="3" id="KW-0203">Cytokinin biosynthesis</keyword>
<comment type="catalytic activity">
    <reaction evidence="1">
        <text>AMP + H2O = D-ribose 5-phosphate + adenine</text>
        <dbReference type="Rhea" id="RHEA:20129"/>
        <dbReference type="ChEBI" id="CHEBI:15377"/>
        <dbReference type="ChEBI" id="CHEBI:16708"/>
        <dbReference type="ChEBI" id="CHEBI:78346"/>
        <dbReference type="ChEBI" id="CHEBI:456215"/>
        <dbReference type="EC" id="3.2.2.4"/>
    </reaction>
</comment>
<dbReference type="AlphaFoldDB" id="A0A370R4E1"/>
<evidence type="ECO:0000256" key="1">
    <source>
        <dbReference type="ARBA" id="ARBA00000274"/>
    </source>
</evidence>
<dbReference type="OrthoDB" id="9801098at2"/>
<accession>A0A370R4E1</accession>
<dbReference type="RefSeq" id="WP_115457031.1">
    <property type="nucleotide sequence ID" value="NZ_QRAP01000001.1"/>
</dbReference>
<name>A0A370R4E1_9GAMM</name>
<reference evidence="4 5" key="1">
    <citation type="submission" date="2018-07" db="EMBL/GenBank/DDBJ databases">
        <title>Genomic Encyclopedia of Type Strains, Phase IV (KMG-IV): sequencing the most valuable type-strain genomes for metagenomic binning, comparative biology and taxonomic classification.</title>
        <authorList>
            <person name="Goeker M."/>
        </authorList>
    </citation>
    <scope>NUCLEOTIDE SEQUENCE [LARGE SCALE GENOMIC DNA]</scope>
    <source>
        <strain evidence="4 5">DSM 103736</strain>
    </source>
</reference>
<dbReference type="NCBIfam" id="TIGR00730">
    <property type="entry name" value="Rossman fold protein, TIGR00730 family"/>
    <property type="match status" value="1"/>
</dbReference>
<keyword evidence="5" id="KW-1185">Reference proteome</keyword>
<dbReference type="GO" id="GO:0005829">
    <property type="term" value="C:cytosol"/>
    <property type="evidence" value="ECO:0007669"/>
    <property type="project" value="TreeGrafter"/>
</dbReference>
<dbReference type="PANTHER" id="PTHR31223">
    <property type="entry name" value="LOG FAMILY PROTEIN YJL055W"/>
    <property type="match status" value="1"/>
</dbReference>
<dbReference type="PANTHER" id="PTHR31223:SF70">
    <property type="entry name" value="LOG FAMILY PROTEIN YJL055W"/>
    <property type="match status" value="1"/>
</dbReference>
<dbReference type="SUPFAM" id="SSF102405">
    <property type="entry name" value="MCP/YpsA-like"/>
    <property type="match status" value="1"/>
</dbReference>
<dbReference type="EC" id="3.2.2.n1" evidence="3"/>
<dbReference type="InterPro" id="IPR005269">
    <property type="entry name" value="LOG"/>
</dbReference>
<keyword evidence="3" id="KW-0378">Hydrolase</keyword>
<evidence type="ECO:0000313" key="5">
    <source>
        <dbReference type="Proteomes" id="UP000254848"/>
    </source>
</evidence>
<dbReference type="GO" id="GO:0009691">
    <property type="term" value="P:cytokinin biosynthetic process"/>
    <property type="evidence" value="ECO:0007669"/>
    <property type="project" value="UniProtKB-UniRule"/>
</dbReference>
<dbReference type="InterPro" id="IPR031100">
    <property type="entry name" value="LOG_fam"/>
</dbReference>
<dbReference type="Proteomes" id="UP000254848">
    <property type="component" value="Unassembled WGS sequence"/>
</dbReference>
<dbReference type="Pfam" id="PF03641">
    <property type="entry name" value="Lysine_decarbox"/>
    <property type="match status" value="1"/>
</dbReference>
<gene>
    <name evidence="4" type="ORF">C8D90_101746</name>
</gene>
<evidence type="ECO:0000256" key="3">
    <source>
        <dbReference type="RuleBase" id="RU363015"/>
    </source>
</evidence>
<dbReference type="GO" id="GO:0008714">
    <property type="term" value="F:AMP nucleosidase activity"/>
    <property type="evidence" value="ECO:0007669"/>
    <property type="project" value="UniProtKB-EC"/>
</dbReference>
<evidence type="ECO:0000256" key="2">
    <source>
        <dbReference type="ARBA" id="ARBA00006763"/>
    </source>
</evidence>
<sequence>MRKNICVFCGASVGNSPAYAEAARLLGHTLAKQGRRLVYGGGSKGLMGILANAALEAGGEVCGVIPQRLVEAETAHYGLSELEVVPDMHVRKARMAELSDGFIALPGGIGTLEELFEMWTWSQIGYHNKPIALLDVDNYYQKLVDFLRFSAEQGFVRQVYVDTLVTLQDPEALLAHFDTYRPHNLDRWAKE</sequence>
<dbReference type="Gene3D" id="3.40.50.450">
    <property type="match status" value="1"/>
</dbReference>
<evidence type="ECO:0000313" key="4">
    <source>
        <dbReference type="EMBL" id="RDK97298.1"/>
    </source>
</evidence>
<comment type="caution">
    <text evidence="4">The sequence shown here is derived from an EMBL/GenBank/DDBJ whole genome shotgun (WGS) entry which is preliminary data.</text>
</comment>
<dbReference type="EMBL" id="QRAP01000001">
    <property type="protein sequence ID" value="RDK97298.1"/>
    <property type="molecule type" value="Genomic_DNA"/>
</dbReference>
<organism evidence="4 5">
    <name type="scientific">Enterobacillus tribolii</name>
    <dbReference type="NCBI Taxonomy" id="1487935"/>
    <lineage>
        <taxon>Bacteria</taxon>
        <taxon>Pseudomonadati</taxon>
        <taxon>Pseudomonadota</taxon>
        <taxon>Gammaproteobacteria</taxon>
        <taxon>Enterobacterales</taxon>
        <taxon>Hafniaceae</taxon>
        <taxon>Enterobacillus</taxon>
    </lineage>
</organism>